<dbReference type="HAMAP" id="MF_01930">
    <property type="entry name" value="PurN"/>
    <property type="match status" value="1"/>
</dbReference>
<dbReference type="Gene3D" id="3.40.50.170">
    <property type="entry name" value="Formyl transferase, N-terminal domain"/>
    <property type="match status" value="1"/>
</dbReference>
<feature type="domain" description="Formyl transferase N-terminal" evidence="7">
    <location>
        <begin position="6"/>
        <end position="184"/>
    </location>
</feature>
<keyword evidence="2 6" id="KW-0808">Transferase</keyword>
<accession>A0ABN8EI68</accession>
<comment type="caution">
    <text evidence="8">The sequence shown here is derived from an EMBL/GenBank/DDBJ whole genome shotgun (WGS) entry which is preliminary data.</text>
</comment>
<dbReference type="Pfam" id="PF00551">
    <property type="entry name" value="Formyl_trans_N"/>
    <property type="match status" value="1"/>
</dbReference>
<dbReference type="NCBIfam" id="TIGR00639">
    <property type="entry name" value="PurN"/>
    <property type="match status" value="1"/>
</dbReference>
<evidence type="ECO:0000256" key="3">
    <source>
        <dbReference type="ARBA" id="ARBA00022755"/>
    </source>
</evidence>
<dbReference type="PANTHER" id="PTHR43369:SF2">
    <property type="entry name" value="PHOSPHORIBOSYLGLYCINAMIDE FORMYLTRANSFERASE"/>
    <property type="match status" value="1"/>
</dbReference>
<dbReference type="EMBL" id="CAKLPX010000002">
    <property type="protein sequence ID" value="CAH0992057.1"/>
    <property type="molecule type" value="Genomic_DNA"/>
</dbReference>
<reference evidence="8" key="1">
    <citation type="submission" date="2021-12" db="EMBL/GenBank/DDBJ databases">
        <authorList>
            <person name="Rodrigo-Torres L."/>
            <person name="Arahal R. D."/>
            <person name="Lucena T."/>
        </authorList>
    </citation>
    <scope>NUCLEOTIDE SEQUENCE</scope>
    <source>
        <strain evidence="8">CECT 8267</strain>
    </source>
</reference>
<feature type="binding site" evidence="6">
    <location>
        <position position="68"/>
    </location>
    <ligand>
        <name>(6R)-10-formyltetrahydrofolate</name>
        <dbReference type="ChEBI" id="CHEBI:195366"/>
    </ligand>
</feature>
<comment type="pathway">
    <text evidence="1 6">Purine metabolism; IMP biosynthesis via de novo pathway; N(2)-formyl-N(1)-(5-phospho-D-ribosyl)glycinamide from N(1)-(5-phospho-D-ribosyl)glycinamide (10-formyl THF route): step 1/1.</text>
</comment>
<comment type="catalytic activity">
    <reaction evidence="5 6">
        <text>N(1)-(5-phospho-beta-D-ribosyl)glycinamide + (6R)-10-formyltetrahydrofolate = N(2)-formyl-N(1)-(5-phospho-beta-D-ribosyl)glycinamide + (6S)-5,6,7,8-tetrahydrofolate + H(+)</text>
        <dbReference type="Rhea" id="RHEA:15053"/>
        <dbReference type="ChEBI" id="CHEBI:15378"/>
        <dbReference type="ChEBI" id="CHEBI:57453"/>
        <dbReference type="ChEBI" id="CHEBI:143788"/>
        <dbReference type="ChEBI" id="CHEBI:147286"/>
        <dbReference type="ChEBI" id="CHEBI:195366"/>
        <dbReference type="EC" id="2.1.2.2"/>
    </reaction>
</comment>
<dbReference type="GO" id="GO:0004644">
    <property type="term" value="F:phosphoribosylglycinamide formyltransferase activity"/>
    <property type="evidence" value="ECO:0007669"/>
    <property type="project" value="UniProtKB-EC"/>
</dbReference>
<evidence type="ECO:0000313" key="8">
    <source>
        <dbReference type="EMBL" id="CAH0992057.1"/>
    </source>
</evidence>
<keyword evidence="9" id="KW-1185">Reference proteome</keyword>
<comment type="function">
    <text evidence="6">Catalyzes the transfer of a formyl group from 10-formyltetrahydrofolate to 5-phospho-ribosyl-glycinamide (GAR), producing 5-phospho-ribosyl-N-formylglycinamide (FGAR) and tetrahydrofolate.</text>
</comment>
<feature type="binding site" evidence="6">
    <location>
        <begin position="15"/>
        <end position="17"/>
    </location>
    <ligand>
        <name>N(1)-(5-phospho-beta-D-ribosyl)glycinamide</name>
        <dbReference type="ChEBI" id="CHEBI:143788"/>
    </ligand>
</feature>
<dbReference type="RefSeq" id="WP_237444753.1">
    <property type="nucleotide sequence ID" value="NZ_CAKLPX010000002.1"/>
</dbReference>
<name>A0ABN8EI68_9GAMM</name>
<comment type="similarity">
    <text evidence="4 6">Belongs to the GART family.</text>
</comment>
<evidence type="ECO:0000256" key="5">
    <source>
        <dbReference type="ARBA" id="ARBA00047664"/>
    </source>
</evidence>
<feature type="binding site" evidence="6">
    <location>
        <begin position="93"/>
        <end position="96"/>
    </location>
    <ligand>
        <name>(6R)-10-formyltetrahydrofolate</name>
        <dbReference type="ChEBI" id="CHEBI:195366"/>
    </ligand>
</feature>
<dbReference type="InterPro" id="IPR004607">
    <property type="entry name" value="GART"/>
</dbReference>
<dbReference type="InterPro" id="IPR001555">
    <property type="entry name" value="GART_AS"/>
</dbReference>
<dbReference type="PANTHER" id="PTHR43369">
    <property type="entry name" value="PHOSPHORIBOSYLGLYCINAMIDE FORMYLTRANSFERASE"/>
    <property type="match status" value="1"/>
</dbReference>
<gene>
    <name evidence="6 8" type="primary">purN</name>
    <name evidence="8" type="ORF">SIN8267_02172</name>
</gene>
<evidence type="ECO:0000256" key="6">
    <source>
        <dbReference type="HAMAP-Rule" id="MF_01930"/>
    </source>
</evidence>
<dbReference type="PROSITE" id="PS00373">
    <property type="entry name" value="GART"/>
    <property type="match status" value="1"/>
</dbReference>
<dbReference type="Proteomes" id="UP000838100">
    <property type="component" value="Unassembled WGS sequence"/>
</dbReference>
<feature type="active site" description="Proton donor" evidence="6">
    <location>
        <position position="112"/>
    </location>
</feature>
<keyword evidence="3 6" id="KW-0658">Purine biosynthesis</keyword>
<dbReference type="InterPro" id="IPR036477">
    <property type="entry name" value="Formyl_transf_N_sf"/>
</dbReference>
<evidence type="ECO:0000313" key="9">
    <source>
        <dbReference type="Proteomes" id="UP000838100"/>
    </source>
</evidence>
<evidence type="ECO:0000256" key="1">
    <source>
        <dbReference type="ARBA" id="ARBA00005054"/>
    </source>
</evidence>
<evidence type="ECO:0000256" key="4">
    <source>
        <dbReference type="ARBA" id="ARBA00038440"/>
    </source>
</evidence>
<dbReference type="SUPFAM" id="SSF53328">
    <property type="entry name" value="Formyltransferase"/>
    <property type="match status" value="1"/>
</dbReference>
<proteinExistence type="inferred from homology"/>
<organism evidence="8 9">
    <name type="scientific">Sinobacterium norvegicum</name>
    <dbReference type="NCBI Taxonomy" id="1641715"/>
    <lineage>
        <taxon>Bacteria</taxon>
        <taxon>Pseudomonadati</taxon>
        <taxon>Pseudomonadota</taxon>
        <taxon>Gammaproteobacteria</taxon>
        <taxon>Cellvibrionales</taxon>
        <taxon>Spongiibacteraceae</taxon>
        <taxon>Sinobacterium</taxon>
    </lineage>
</organism>
<dbReference type="InterPro" id="IPR002376">
    <property type="entry name" value="Formyl_transf_N"/>
</dbReference>
<dbReference type="EC" id="2.1.2.2" evidence="6"/>
<evidence type="ECO:0000259" key="7">
    <source>
        <dbReference type="Pfam" id="PF00551"/>
    </source>
</evidence>
<evidence type="ECO:0000256" key="2">
    <source>
        <dbReference type="ARBA" id="ARBA00022679"/>
    </source>
</evidence>
<feature type="site" description="Raises pKa of active site His" evidence="6">
    <location>
        <position position="148"/>
    </location>
</feature>
<dbReference type="CDD" id="cd08645">
    <property type="entry name" value="FMT_core_GART"/>
    <property type="match status" value="1"/>
</dbReference>
<feature type="binding site" evidence="6">
    <location>
        <position position="110"/>
    </location>
    <ligand>
        <name>(6R)-10-formyltetrahydrofolate</name>
        <dbReference type="ChEBI" id="CHEBI:195366"/>
    </ligand>
</feature>
<sequence length="219" mass="23340">MSSPCRLVVLISGSGSNLQAFIDKAGDADHPFEVCAVISNKADAFGLERARKAGIATAVVDHKAFDGRDSFDAALMAQIDQFKPDLVILAGFMRILTGGFTRHYLGRLLNIHPSLLPKYPGLNTHQRAIDAGDDKAGCTVHFVTEELDGGPPVLQASVAIEADDSASALAGRILHCEHVIYPLAAAWFAEGRLRLDGDNSLLDGKALPSSGLNHNLSQR</sequence>
<protein>
    <recommendedName>
        <fullName evidence="6">Phosphoribosylglycinamide formyltransferase</fullName>
        <ecNumber evidence="6">2.1.2.2</ecNumber>
    </recommendedName>
    <alternativeName>
        <fullName evidence="6">5'-phosphoribosylglycinamide transformylase</fullName>
    </alternativeName>
    <alternativeName>
        <fullName evidence="6">GAR transformylase</fullName>
        <shortName evidence="6">GART</shortName>
    </alternativeName>
</protein>